<reference evidence="2 3" key="1">
    <citation type="submission" date="2020-10" db="EMBL/GenBank/DDBJ databases">
        <title>Complete genome sequence of Corynebacterium ihumii DSM 45751.</title>
        <authorList>
            <person name="Ruckert C."/>
            <person name="Albersmeier A."/>
            <person name="Busche T."/>
            <person name="Jaenicke S."/>
            <person name="Winkler A."/>
            <person name="Friethjonsson O.H."/>
            <person name="Hreggviethsson G.O."/>
            <person name="Lambert C."/>
            <person name="Badcock D."/>
            <person name="Bernaerts K."/>
            <person name="Anne J."/>
            <person name="Economou A."/>
            <person name="Kalinowski J."/>
        </authorList>
    </citation>
    <scope>NUCLEOTIDE SEQUENCE [LARGE SCALE GENOMIC DNA]</scope>
    <source>
        <strain evidence="2 3">DSM 45751</strain>
    </source>
</reference>
<name>A0ABY7UAE1_9CORY</name>
<feature type="region of interest" description="Disordered" evidence="1">
    <location>
        <begin position="249"/>
        <end position="282"/>
    </location>
</feature>
<dbReference type="Pfam" id="PF10123">
    <property type="entry name" value="Mu-like_Pro"/>
    <property type="match status" value="1"/>
</dbReference>
<evidence type="ECO:0000313" key="3">
    <source>
        <dbReference type="Proteomes" id="UP001220577"/>
    </source>
</evidence>
<gene>
    <name evidence="2" type="ORF">CIHUM_01020</name>
</gene>
<proteinExistence type="predicted"/>
<dbReference type="EMBL" id="CP063190">
    <property type="protein sequence ID" value="WCZ33652.1"/>
    <property type="molecule type" value="Genomic_DNA"/>
</dbReference>
<accession>A0ABY7UAE1</accession>
<dbReference type="Proteomes" id="UP001220577">
    <property type="component" value="Chromosome"/>
</dbReference>
<evidence type="ECO:0000256" key="1">
    <source>
        <dbReference type="SAM" id="MobiDB-lite"/>
    </source>
</evidence>
<organism evidence="2 3">
    <name type="scientific">Corynebacterium ihumii</name>
    <dbReference type="NCBI Taxonomy" id="1232427"/>
    <lineage>
        <taxon>Bacteria</taxon>
        <taxon>Bacillati</taxon>
        <taxon>Actinomycetota</taxon>
        <taxon>Actinomycetes</taxon>
        <taxon>Mycobacteriales</taxon>
        <taxon>Corynebacteriaceae</taxon>
        <taxon>Corynebacterium</taxon>
    </lineage>
</organism>
<keyword evidence="3" id="KW-1185">Reference proteome</keyword>
<sequence length="447" mass="47805">MADRPVLRKVPDVELLKTGEWPLATGTCSFTTEDLAAAVRAAQSPSVARPVIKLGHDDPRFSGEPAVGFVDNLRLSQDGSTLVGDLCGVPGWLADIMPSAYPRRSIEGQFNYRDQAGTVHPFALTGLALLGVTPPAVGTLATLRDVAALYQVEASTGPGGPEKGIRTMPEATVAAAASVEDIRRDFYEQGPGKETFWWIEEMFLAPSEVIAMDDETGELKKIPFTVAEDESITWGEAKDVKREYVEASARTPDAVWASRDESAALGEPETPAAPGDTTTDEGKDPMEFTEDQAAKLTAALGLGDDATAADIVTAVEKLAADNTTEETKANKENADLADETIVAAAKKRGFNLVSASSFDTMQKQLAELQDDKRHRIVEDAIAAGKFMPSARNAAIEQMRAGLLTEETIAAMSPIVTVAGAEVGHGHTDDNTEPEDVRETDVYKNWIS</sequence>
<dbReference type="InterPro" id="IPR012106">
    <property type="entry name" value="Phage_Mu_Gp1"/>
</dbReference>
<protein>
    <submittedName>
        <fullName evidence="2">Mu-like prophage I protein</fullName>
    </submittedName>
</protein>
<feature type="region of interest" description="Disordered" evidence="1">
    <location>
        <begin position="423"/>
        <end position="447"/>
    </location>
</feature>
<feature type="compositionally biased region" description="Basic and acidic residues" evidence="1">
    <location>
        <begin position="423"/>
        <end position="441"/>
    </location>
</feature>
<evidence type="ECO:0000313" key="2">
    <source>
        <dbReference type="EMBL" id="WCZ33652.1"/>
    </source>
</evidence>
<dbReference type="RefSeq" id="WP_034997008.1">
    <property type="nucleotide sequence ID" value="NZ_CP063190.1"/>
</dbReference>